<dbReference type="GO" id="GO:0005634">
    <property type="term" value="C:nucleus"/>
    <property type="evidence" value="ECO:0007669"/>
    <property type="project" value="UniProtKB-SubCell"/>
</dbReference>
<evidence type="ECO:0000313" key="9">
    <source>
        <dbReference type="Proteomes" id="UP001162031"/>
    </source>
</evidence>
<keyword evidence="4" id="KW-0408">Iron</keyword>
<gene>
    <name evidence="8" type="ORF">HBR001_LOCUS3573</name>
</gene>
<dbReference type="GO" id="GO:0000987">
    <property type="term" value="F:cis-regulatory region sequence-specific DNA binding"/>
    <property type="evidence" value="ECO:0007669"/>
    <property type="project" value="TreeGrafter"/>
</dbReference>
<sequence>MADDDDTSGRNAPKRVKIAPDAAPPAANDNKSTCNRQRCLAHPLGVKPIGNYFADAVNGVVDCRATGLGRLAMFPDNQILSVLHHCSAADLAHLAACSRAAYVFATHDELWRVLVLEELGARFQPESTWKATYLKSKYGDNVRLGAPICVQGMYSDLLFQSFYCAATPIEETWLAVENVARRSANDLTLEAFRHEFERPNVPVIITDAIDDWPAMTKWTDEYLVDVCRSTTFDAGGFEFPLGEYLNYARTLQDDQPLFIFDKQFAAKAPQLAQDYTVPKYFRDDYFAHLGDERRPDYRWLIIGPARSGSSFHIDPNATNAWNGVVRGRKKWIMFPPGQVPPGIHPSDDGSEVSAPVSLMEWFMTFYSTCQKLPAHLKPLEGICREGEVMFVPHGWWHAVLNIDESIAVTQNFVGACNVKSVLAFFTEKPDQVSGCPVEQRQELRNLFRDALARNVPAVFAQVEKELEKEQERKHRKSKWALLLTSGLDRGNEKTPCAVVSSTMDATGAAGSTFGFSFTFPASEADS</sequence>
<dbReference type="InterPro" id="IPR036047">
    <property type="entry name" value="F-box-like_dom_sf"/>
</dbReference>
<evidence type="ECO:0000259" key="7">
    <source>
        <dbReference type="PROSITE" id="PS51184"/>
    </source>
</evidence>
<comment type="caution">
    <text evidence="8">The sequence shown here is derived from an EMBL/GenBank/DDBJ whole genome shotgun (WGS) entry which is preliminary data.</text>
</comment>
<evidence type="ECO:0000256" key="1">
    <source>
        <dbReference type="ARBA" id="ARBA00004123"/>
    </source>
</evidence>
<dbReference type="GO" id="GO:0046872">
    <property type="term" value="F:metal ion binding"/>
    <property type="evidence" value="ECO:0007669"/>
    <property type="project" value="UniProtKB-KW"/>
</dbReference>
<evidence type="ECO:0000256" key="5">
    <source>
        <dbReference type="ARBA" id="ARBA00023242"/>
    </source>
</evidence>
<feature type="domain" description="JmjC" evidence="7">
    <location>
        <begin position="266"/>
        <end position="429"/>
    </location>
</feature>
<dbReference type="InterPro" id="IPR003347">
    <property type="entry name" value="JmjC_dom"/>
</dbReference>
<proteinExistence type="predicted"/>
<name>A0AAV0TU70_HYABA</name>
<dbReference type="InterPro" id="IPR041667">
    <property type="entry name" value="Cupin_8"/>
</dbReference>
<evidence type="ECO:0000256" key="6">
    <source>
        <dbReference type="SAM" id="MobiDB-lite"/>
    </source>
</evidence>
<reference evidence="8" key="1">
    <citation type="submission" date="2022-12" db="EMBL/GenBank/DDBJ databases">
        <authorList>
            <person name="Webb A."/>
        </authorList>
    </citation>
    <scope>NUCLEOTIDE SEQUENCE</scope>
    <source>
        <strain evidence="8">Hp1</strain>
    </source>
</reference>
<evidence type="ECO:0000256" key="3">
    <source>
        <dbReference type="ARBA" id="ARBA00023002"/>
    </source>
</evidence>
<keyword evidence="3" id="KW-0560">Oxidoreductase</keyword>
<dbReference type="SUPFAM" id="SSF81383">
    <property type="entry name" value="F-box domain"/>
    <property type="match status" value="1"/>
</dbReference>
<dbReference type="Gene3D" id="1.20.1280.50">
    <property type="match status" value="1"/>
</dbReference>
<evidence type="ECO:0000256" key="2">
    <source>
        <dbReference type="ARBA" id="ARBA00022723"/>
    </source>
</evidence>
<organism evidence="8 9">
    <name type="scientific">Hyaloperonospora brassicae</name>
    <name type="common">Brassica downy mildew</name>
    <name type="synonym">Peronospora brassicae</name>
    <dbReference type="NCBI Taxonomy" id="162125"/>
    <lineage>
        <taxon>Eukaryota</taxon>
        <taxon>Sar</taxon>
        <taxon>Stramenopiles</taxon>
        <taxon>Oomycota</taxon>
        <taxon>Peronosporomycetes</taxon>
        <taxon>Peronosporales</taxon>
        <taxon>Peronosporaceae</taxon>
        <taxon>Hyaloperonospora</taxon>
    </lineage>
</organism>
<feature type="compositionally biased region" description="Low complexity" evidence="6">
    <location>
        <begin position="19"/>
        <end position="30"/>
    </location>
</feature>
<dbReference type="FunFam" id="2.60.120.650:FF:000045">
    <property type="entry name" value="F-box protein At1g78280"/>
    <property type="match status" value="1"/>
</dbReference>
<dbReference type="SMART" id="SM00558">
    <property type="entry name" value="JmjC"/>
    <property type="match status" value="1"/>
</dbReference>
<dbReference type="Gene3D" id="2.60.120.650">
    <property type="entry name" value="Cupin"/>
    <property type="match status" value="1"/>
</dbReference>
<dbReference type="GO" id="GO:0016491">
    <property type="term" value="F:oxidoreductase activity"/>
    <property type="evidence" value="ECO:0007669"/>
    <property type="project" value="UniProtKB-KW"/>
</dbReference>
<dbReference type="PANTHER" id="PTHR12480:SF21">
    <property type="entry name" value="JMJC DOMAIN-CONTAINING PROTEIN 8"/>
    <property type="match status" value="1"/>
</dbReference>
<dbReference type="PROSITE" id="PS51184">
    <property type="entry name" value="JMJC"/>
    <property type="match status" value="1"/>
</dbReference>
<dbReference type="Pfam" id="PF13621">
    <property type="entry name" value="Cupin_8"/>
    <property type="match status" value="1"/>
</dbReference>
<protein>
    <recommendedName>
        <fullName evidence="7">JmjC domain-containing protein</fullName>
    </recommendedName>
</protein>
<accession>A0AAV0TU70</accession>
<dbReference type="SUPFAM" id="SSF51197">
    <property type="entry name" value="Clavaminate synthase-like"/>
    <property type="match status" value="1"/>
</dbReference>
<dbReference type="EMBL" id="CANTFL010000599">
    <property type="protein sequence ID" value="CAI5725327.1"/>
    <property type="molecule type" value="Genomic_DNA"/>
</dbReference>
<keyword evidence="5" id="KW-0539">Nucleus</keyword>
<keyword evidence="2" id="KW-0479">Metal-binding</keyword>
<dbReference type="Proteomes" id="UP001162031">
    <property type="component" value="Unassembled WGS sequence"/>
</dbReference>
<comment type="subcellular location">
    <subcellularLocation>
        <location evidence="1">Nucleus</location>
    </subcellularLocation>
</comment>
<dbReference type="PANTHER" id="PTHR12480">
    <property type="entry name" value="ARGININE DEMETHYLASE AND LYSYL-HYDROXYLASE JMJD"/>
    <property type="match status" value="1"/>
</dbReference>
<evidence type="ECO:0000256" key="4">
    <source>
        <dbReference type="ARBA" id="ARBA00023004"/>
    </source>
</evidence>
<keyword evidence="9" id="KW-1185">Reference proteome</keyword>
<evidence type="ECO:0000313" key="8">
    <source>
        <dbReference type="EMBL" id="CAI5725327.1"/>
    </source>
</evidence>
<dbReference type="InterPro" id="IPR050910">
    <property type="entry name" value="JMJD6_ArgDemeth/LysHydrox"/>
</dbReference>
<dbReference type="AlphaFoldDB" id="A0AAV0TU70"/>
<feature type="region of interest" description="Disordered" evidence="6">
    <location>
        <begin position="1"/>
        <end position="33"/>
    </location>
</feature>